<dbReference type="RefSeq" id="XP_013955896.1">
    <property type="nucleotide sequence ID" value="XM_014100421.1"/>
</dbReference>
<dbReference type="PANTHER" id="PTHR46082:SF11">
    <property type="entry name" value="AAA+ ATPASE DOMAIN-CONTAINING PROTEIN-RELATED"/>
    <property type="match status" value="1"/>
</dbReference>
<dbReference type="SUPFAM" id="SSF53167">
    <property type="entry name" value="Purine and uridine phosphorylases"/>
    <property type="match status" value="1"/>
</dbReference>
<dbReference type="GO" id="GO:0009116">
    <property type="term" value="P:nucleoside metabolic process"/>
    <property type="evidence" value="ECO:0007669"/>
    <property type="project" value="InterPro"/>
</dbReference>
<organism evidence="1 2">
    <name type="scientific">Hypocrea virens (strain Gv29-8 / FGSC 10586)</name>
    <name type="common">Gliocladium virens</name>
    <name type="synonym">Trichoderma virens</name>
    <dbReference type="NCBI Taxonomy" id="413071"/>
    <lineage>
        <taxon>Eukaryota</taxon>
        <taxon>Fungi</taxon>
        <taxon>Dikarya</taxon>
        <taxon>Ascomycota</taxon>
        <taxon>Pezizomycotina</taxon>
        <taxon>Sordariomycetes</taxon>
        <taxon>Hypocreomycetidae</taxon>
        <taxon>Hypocreales</taxon>
        <taxon>Hypocreaceae</taxon>
        <taxon>Trichoderma</taxon>
    </lineage>
</organism>
<gene>
    <name evidence="1" type="ORF">TRIVIDRAFT_191997</name>
</gene>
<reference evidence="1 2" key="1">
    <citation type="journal article" date="2011" name="Genome Biol.">
        <title>Comparative genome sequence analysis underscores mycoparasitism as the ancestral life style of Trichoderma.</title>
        <authorList>
            <person name="Kubicek C.P."/>
            <person name="Herrera-Estrella A."/>
            <person name="Seidl-Seiboth V."/>
            <person name="Martinez D.A."/>
            <person name="Druzhinina I.S."/>
            <person name="Thon M."/>
            <person name="Zeilinger S."/>
            <person name="Casas-Flores S."/>
            <person name="Horwitz B.A."/>
            <person name="Mukherjee P.K."/>
            <person name="Mukherjee M."/>
            <person name="Kredics L."/>
            <person name="Alcaraz L.D."/>
            <person name="Aerts A."/>
            <person name="Antal Z."/>
            <person name="Atanasova L."/>
            <person name="Cervantes-Badillo M.G."/>
            <person name="Challacombe J."/>
            <person name="Chertkov O."/>
            <person name="McCluskey K."/>
            <person name="Coulpier F."/>
            <person name="Deshpande N."/>
            <person name="von Doehren H."/>
            <person name="Ebbole D.J."/>
            <person name="Esquivel-Naranjo E.U."/>
            <person name="Fekete E."/>
            <person name="Flipphi M."/>
            <person name="Glaser F."/>
            <person name="Gomez-Rodriguez E.Y."/>
            <person name="Gruber S."/>
            <person name="Han C."/>
            <person name="Henrissat B."/>
            <person name="Hermosa R."/>
            <person name="Hernandez-Onate M."/>
            <person name="Karaffa L."/>
            <person name="Kosti I."/>
            <person name="Le Crom S."/>
            <person name="Lindquist E."/>
            <person name="Lucas S."/>
            <person name="Luebeck M."/>
            <person name="Luebeck P.S."/>
            <person name="Margeot A."/>
            <person name="Metz B."/>
            <person name="Misra M."/>
            <person name="Nevalainen H."/>
            <person name="Omann M."/>
            <person name="Packer N."/>
            <person name="Perrone G."/>
            <person name="Uresti-Rivera E.E."/>
            <person name="Salamov A."/>
            <person name="Schmoll M."/>
            <person name="Seiboth B."/>
            <person name="Shapiro H."/>
            <person name="Sukno S."/>
            <person name="Tamayo-Ramos J.A."/>
            <person name="Tisch D."/>
            <person name="Wiest A."/>
            <person name="Wilkinson H.H."/>
            <person name="Zhang M."/>
            <person name="Coutinho P.M."/>
            <person name="Kenerley C.M."/>
            <person name="Monte E."/>
            <person name="Baker S.E."/>
            <person name="Grigoriev I.V."/>
        </authorList>
    </citation>
    <scope>NUCLEOTIDE SEQUENCE [LARGE SCALE GENOMIC DNA]</scope>
    <source>
        <strain evidence="2">Gv29-8 / FGSC 10586</strain>
    </source>
</reference>
<dbReference type="PANTHER" id="PTHR46082">
    <property type="entry name" value="ATP/GTP-BINDING PROTEIN-RELATED"/>
    <property type="match status" value="1"/>
</dbReference>
<protein>
    <submittedName>
        <fullName evidence="1">Uncharacterized protein</fullName>
    </submittedName>
</protein>
<sequence>MEELASNTRAHDNYTVGWVCASPKEQTATLAMLGGRHEDLEYPQNDPNTYRYSLVSIGPHNIVIVGLPLGKYGTNTAATVATQVTWTFPSIKFGLLVGIGGDIPPKVRLGDVVVGTPAEKNGKFKRTGALNNPPIALLTSLSKMRVRVALEGSTINQHLDSMFTKYLKLGQQVAYHVLCILEHISDPVLISLGQMVVTSVVQDTSSVISTAADIHKSESKEDLRDINVHYGLIASGNQVIMDAKERDRVDAEWERNALCIEMEAAGLWDFPSIVIRVWQEYASAVTAAYAKELLGYVHPRHVDTARSVKESLGNG</sequence>
<dbReference type="Gene3D" id="3.40.50.1580">
    <property type="entry name" value="Nucleoside phosphorylase domain"/>
    <property type="match status" value="1"/>
</dbReference>
<proteinExistence type="predicted"/>
<dbReference type="AlphaFoldDB" id="G9MV48"/>
<accession>G9MV48</accession>
<dbReference type="Proteomes" id="UP000007115">
    <property type="component" value="Unassembled WGS sequence"/>
</dbReference>
<keyword evidence="2" id="KW-1185">Reference proteome</keyword>
<comment type="caution">
    <text evidence="1">The sequence shown here is derived from an EMBL/GenBank/DDBJ whole genome shotgun (WGS) entry which is preliminary data.</text>
</comment>
<dbReference type="VEuPathDB" id="FungiDB:TRIVIDRAFT_191997"/>
<evidence type="ECO:0000313" key="1">
    <source>
        <dbReference type="EMBL" id="EHK21703.1"/>
    </source>
</evidence>
<dbReference type="HOGENOM" id="CLU_000288_34_22_1"/>
<dbReference type="GO" id="GO:0003824">
    <property type="term" value="F:catalytic activity"/>
    <property type="evidence" value="ECO:0007669"/>
    <property type="project" value="InterPro"/>
</dbReference>
<evidence type="ECO:0000313" key="2">
    <source>
        <dbReference type="Proteomes" id="UP000007115"/>
    </source>
</evidence>
<name>G9MV48_HYPVG</name>
<dbReference type="InParanoid" id="G9MV48"/>
<dbReference type="InterPro" id="IPR035994">
    <property type="entry name" value="Nucleoside_phosphorylase_sf"/>
</dbReference>
<dbReference type="eggNOG" id="KOG4177">
    <property type="taxonomic scope" value="Eukaryota"/>
</dbReference>
<dbReference type="GeneID" id="25789602"/>
<dbReference type="InterPro" id="IPR053137">
    <property type="entry name" value="NLR-like"/>
</dbReference>
<dbReference type="EMBL" id="ABDF02000066">
    <property type="protein sequence ID" value="EHK21703.1"/>
    <property type="molecule type" value="Genomic_DNA"/>
</dbReference>
<dbReference type="STRING" id="413071.G9MV48"/>
<dbReference type="OrthoDB" id="1577640at2759"/>